<dbReference type="AlphaFoldDB" id="A0A4Z2IAV2"/>
<evidence type="ECO:0000313" key="2">
    <source>
        <dbReference type="Proteomes" id="UP000314294"/>
    </source>
</evidence>
<reference evidence="1 2" key="1">
    <citation type="submission" date="2019-03" db="EMBL/GenBank/DDBJ databases">
        <title>First draft genome of Liparis tanakae, snailfish: a comprehensive survey of snailfish specific genes.</title>
        <authorList>
            <person name="Kim W."/>
            <person name="Song I."/>
            <person name="Jeong J.-H."/>
            <person name="Kim D."/>
            <person name="Kim S."/>
            <person name="Ryu S."/>
            <person name="Song J.Y."/>
            <person name="Lee S.K."/>
        </authorList>
    </citation>
    <scope>NUCLEOTIDE SEQUENCE [LARGE SCALE GENOMIC DNA]</scope>
    <source>
        <tissue evidence="1">Muscle</tissue>
    </source>
</reference>
<gene>
    <name evidence="1" type="ORF">EYF80_015506</name>
</gene>
<name>A0A4Z2IAV2_9TELE</name>
<dbReference type="Proteomes" id="UP000314294">
    <property type="component" value="Unassembled WGS sequence"/>
</dbReference>
<sequence length="99" mass="11614">MHECEIWQREPEHSDQRRFLSAPPLHLFSTLTVFHSDATQMCCSALGCNLRATYLLVANIEEGDDHKAKRQDFQTPVRKPNDQRRADYGHFLYKIYDTC</sequence>
<dbReference type="EMBL" id="SRLO01000116">
    <property type="protein sequence ID" value="TNN74263.1"/>
    <property type="molecule type" value="Genomic_DNA"/>
</dbReference>
<evidence type="ECO:0000313" key="1">
    <source>
        <dbReference type="EMBL" id="TNN74263.1"/>
    </source>
</evidence>
<protein>
    <submittedName>
        <fullName evidence="1">Uncharacterized protein</fullName>
    </submittedName>
</protein>
<proteinExistence type="predicted"/>
<comment type="caution">
    <text evidence="1">The sequence shown here is derived from an EMBL/GenBank/DDBJ whole genome shotgun (WGS) entry which is preliminary data.</text>
</comment>
<organism evidence="1 2">
    <name type="scientific">Liparis tanakae</name>
    <name type="common">Tanaka's snailfish</name>
    <dbReference type="NCBI Taxonomy" id="230148"/>
    <lineage>
        <taxon>Eukaryota</taxon>
        <taxon>Metazoa</taxon>
        <taxon>Chordata</taxon>
        <taxon>Craniata</taxon>
        <taxon>Vertebrata</taxon>
        <taxon>Euteleostomi</taxon>
        <taxon>Actinopterygii</taxon>
        <taxon>Neopterygii</taxon>
        <taxon>Teleostei</taxon>
        <taxon>Neoteleostei</taxon>
        <taxon>Acanthomorphata</taxon>
        <taxon>Eupercaria</taxon>
        <taxon>Perciformes</taxon>
        <taxon>Cottioidei</taxon>
        <taxon>Cottales</taxon>
        <taxon>Liparidae</taxon>
        <taxon>Liparis</taxon>
    </lineage>
</organism>
<keyword evidence="2" id="KW-1185">Reference proteome</keyword>
<accession>A0A4Z2IAV2</accession>